<organism evidence="1">
    <name type="scientific">Vecturithrix granuli</name>
    <dbReference type="NCBI Taxonomy" id="1499967"/>
    <lineage>
        <taxon>Bacteria</taxon>
        <taxon>Candidatus Moduliflexota</taxon>
        <taxon>Candidatus Vecturitrichia</taxon>
        <taxon>Candidatus Vecturitrichales</taxon>
        <taxon>Candidatus Vecturitrichaceae</taxon>
        <taxon>Candidatus Vecturithrix</taxon>
    </lineage>
</organism>
<evidence type="ECO:0000313" key="1">
    <source>
        <dbReference type="EMBL" id="GAK61585.1"/>
    </source>
</evidence>
<sequence length="96" mass="11685">MVTIPERIAEQIEFLEQGEYPLNLKLERIIQHEYRRKLVRYQHADRLFGKKYQMDFETFRRTNMVAQLNDSFEVETDASDREFAIGDIRTMTRKIR</sequence>
<name>A0A081CAI0_VECG1</name>
<accession>A0A081CAI0</accession>
<dbReference type="AlphaFoldDB" id="A0A081CAI0"/>
<dbReference type="EMBL" id="DF820480">
    <property type="protein sequence ID" value="GAK61585.1"/>
    <property type="molecule type" value="Genomic_DNA"/>
</dbReference>
<gene>
    <name evidence="1" type="ORF">U27_01486</name>
</gene>
<proteinExistence type="predicted"/>
<evidence type="ECO:0000313" key="2">
    <source>
        <dbReference type="Proteomes" id="UP000030661"/>
    </source>
</evidence>
<protein>
    <submittedName>
        <fullName evidence="1">Uncharacterized protein</fullName>
    </submittedName>
</protein>
<dbReference type="Proteomes" id="UP000030661">
    <property type="component" value="Unassembled WGS sequence"/>
</dbReference>
<keyword evidence="2" id="KW-1185">Reference proteome</keyword>
<reference evidence="1" key="1">
    <citation type="journal article" date="2015" name="PeerJ">
        <title>First genomic representation of candidate bacterial phylum KSB3 points to enhanced environmental sensing as a trigger of wastewater bulking.</title>
        <authorList>
            <person name="Sekiguchi Y."/>
            <person name="Ohashi A."/>
            <person name="Parks D.H."/>
            <person name="Yamauchi T."/>
            <person name="Tyson G.W."/>
            <person name="Hugenholtz P."/>
        </authorList>
    </citation>
    <scope>NUCLEOTIDE SEQUENCE [LARGE SCALE GENOMIC DNA]</scope>
</reference>
<dbReference type="HOGENOM" id="CLU_183548_0_0_0"/>